<dbReference type="GO" id="GO:0019856">
    <property type="term" value="P:pyrimidine nucleobase biosynthetic process"/>
    <property type="evidence" value="ECO:0007669"/>
    <property type="project" value="TreeGrafter"/>
</dbReference>
<evidence type="ECO:0000313" key="3">
    <source>
        <dbReference type="Proteomes" id="UP000823388"/>
    </source>
</evidence>
<keyword evidence="3" id="KW-1185">Reference proteome</keyword>
<reference evidence="2" key="1">
    <citation type="submission" date="2020-05" db="EMBL/GenBank/DDBJ databases">
        <title>WGS assembly of Panicum virgatum.</title>
        <authorList>
            <person name="Lovell J.T."/>
            <person name="Jenkins J."/>
            <person name="Shu S."/>
            <person name="Juenger T.E."/>
            <person name="Schmutz J."/>
        </authorList>
    </citation>
    <scope>NUCLEOTIDE SEQUENCE</scope>
    <source>
        <strain evidence="2">AP13</strain>
    </source>
</reference>
<sequence length="126" mass="14072">MRKSPVCCRQRTKRRLPGKTVQVVPHITGEIQEWIERVAMNPVAGTEEPVDVCVIELGGTIGDIESMPFIEALGHFSYCADLDKLGDLLHVTRELNNENEEIRTTSTWVLGTVSQNNALVQNQVTQ</sequence>
<dbReference type="GO" id="GO:0003883">
    <property type="term" value="F:CTP synthase activity"/>
    <property type="evidence" value="ECO:0007669"/>
    <property type="project" value="InterPro"/>
</dbReference>
<dbReference type="GO" id="GO:0042802">
    <property type="term" value="F:identical protein binding"/>
    <property type="evidence" value="ECO:0007669"/>
    <property type="project" value="TreeGrafter"/>
</dbReference>
<dbReference type="AlphaFoldDB" id="A0A8T0TEH6"/>
<gene>
    <name evidence="2" type="ORF">PVAP13_4KG175600</name>
</gene>
<dbReference type="InterPro" id="IPR004468">
    <property type="entry name" value="CTP_synthase"/>
</dbReference>
<organism evidence="2 3">
    <name type="scientific">Panicum virgatum</name>
    <name type="common">Blackwell switchgrass</name>
    <dbReference type="NCBI Taxonomy" id="38727"/>
    <lineage>
        <taxon>Eukaryota</taxon>
        <taxon>Viridiplantae</taxon>
        <taxon>Streptophyta</taxon>
        <taxon>Embryophyta</taxon>
        <taxon>Tracheophyta</taxon>
        <taxon>Spermatophyta</taxon>
        <taxon>Magnoliopsida</taxon>
        <taxon>Liliopsida</taxon>
        <taxon>Poales</taxon>
        <taxon>Poaceae</taxon>
        <taxon>PACMAD clade</taxon>
        <taxon>Panicoideae</taxon>
        <taxon>Panicodae</taxon>
        <taxon>Paniceae</taxon>
        <taxon>Panicinae</taxon>
        <taxon>Panicum</taxon>
        <taxon>Panicum sect. Hiantes</taxon>
    </lineage>
</organism>
<feature type="domain" description="CTP synthase N-terminal" evidence="1">
    <location>
        <begin position="16"/>
        <end position="85"/>
    </location>
</feature>
<dbReference type="Proteomes" id="UP000823388">
    <property type="component" value="Chromosome 4K"/>
</dbReference>
<dbReference type="PANTHER" id="PTHR11550:SF25">
    <property type="entry name" value="CTP SYNTHASE"/>
    <property type="match status" value="1"/>
</dbReference>
<dbReference type="SUPFAM" id="SSF52540">
    <property type="entry name" value="P-loop containing nucleoside triphosphate hydrolases"/>
    <property type="match status" value="1"/>
</dbReference>
<protein>
    <recommendedName>
        <fullName evidence="1">CTP synthase N-terminal domain-containing protein</fullName>
    </recommendedName>
</protein>
<evidence type="ECO:0000259" key="1">
    <source>
        <dbReference type="Pfam" id="PF06418"/>
    </source>
</evidence>
<dbReference type="InterPro" id="IPR017456">
    <property type="entry name" value="CTP_synthase_N"/>
</dbReference>
<dbReference type="Pfam" id="PF06418">
    <property type="entry name" value="CTP_synth_N"/>
    <property type="match status" value="1"/>
</dbReference>
<dbReference type="PANTHER" id="PTHR11550">
    <property type="entry name" value="CTP SYNTHASE"/>
    <property type="match status" value="1"/>
</dbReference>
<comment type="caution">
    <text evidence="2">The sequence shown here is derived from an EMBL/GenBank/DDBJ whole genome shotgun (WGS) entry which is preliminary data.</text>
</comment>
<dbReference type="GO" id="GO:0006241">
    <property type="term" value="P:CTP biosynthetic process"/>
    <property type="evidence" value="ECO:0007669"/>
    <property type="project" value="TreeGrafter"/>
</dbReference>
<evidence type="ECO:0000313" key="2">
    <source>
        <dbReference type="EMBL" id="KAG2610212.1"/>
    </source>
</evidence>
<dbReference type="Gene3D" id="3.40.50.300">
    <property type="entry name" value="P-loop containing nucleotide triphosphate hydrolases"/>
    <property type="match status" value="1"/>
</dbReference>
<dbReference type="EMBL" id="CM029043">
    <property type="protein sequence ID" value="KAG2610212.1"/>
    <property type="molecule type" value="Genomic_DNA"/>
</dbReference>
<dbReference type="InterPro" id="IPR027417">
    <property type="entry name" value="P-loop_NTPase"/>
</dbReference>
<name>A0A8T0TEH6_PANVG</name>
<proteinExistence type="predicted"/>
<accession>A0A8T0TEH6</accession>